<accession>A0A0L8HKA6</accession>
<dbReference type="EMBL" id="KQ417925">
    <property type="protein sequence ID" value="KOF89673.1"/>
    <property type="molecule type" value="Genomic_DNA"/>
</dbReference>
<dbReference type="InterPro" id="IPR002035">
    <property type="entry name" value="VWF_A"/>
</dbReference>
<feature type="signal peptide" evidence="1">
    <location>
        <begin position="1"/>
        <end position="21"/>
    </location>
</feature>
<reference evidence="3" key="1">
    <citation type="submission" date="2015-07" db="EMBL/GenBank/DDBJ databases">
        <title>MeaNS - Measles Nucleotide Surveillance Program.</title>
        <authorList>
            <person name="Tran T."/>
            <person name="Druce J."/>
        </authorList>
    </citation>
    <scope>NUCLEOTIDE SEQUENCE</scope>
    <source>
        <strain evidence="3">UCB-OBI-ISO-001</strain>
        <tissue evidence="3">Gonad</tissue>
    </source>
</reference>
<evidence type="ECO:0000256" key="1">
    <source>
        <dbReference type="SAM" id="SignalP"/>
    </source>
</evidence>
<dbReference type="SUPFAM" id="SSF53300">
    <property type="entry name" value="vWA-like"/>
    <property type="match status" value="1"/>
</dbReference>
<dbReference type="OrthoDB" id="6126019at2759"/>
<dbReference type="Pfam" id="PF00092">
    <property type="entry name" value="VWA"/>
    <property type="match status" value="1"/>
</dbReference>
<dbReference type="PROSITE" id="PS50234">
    <property type="entry name" value="VWFA"/>
    <property type="match status" value="1"/>
</dbReference>
<dbReference type="PANTHER" id="PTHR24020:SF20">
    <property type="entry name" value="PH DOMAIN-CONTAINING PROTEIN"/>
    <property type="match status" value="1"/>
</dbReference>
<dbReference type="SMART" id="SM00327">
    <property type="entry name" value="VWA"/>
    <property type="match status" value="1"/>
</dbReference>
<proteinExistence type="predicted"/>
<dbReference type="InterPro" id="IPR036465">
    <property type="entry name" value="vWFA_dom_sf"/>
</dbReference>
<protein>
    <recommendedName>
        <fullName evidence="2">VWFA domain-containing protein</fullName>
    </recommendedName>
</protein>
<dbReference type="Gene3D" id="3.40.50.410">
    <property type="entry name" value="von Willebrand factor, type A domain"/>
    <property type="match status" value="1"/>
</dbReference>
<gene>
    <name evidence="3" type="ORF">OCBIM_22012681mg</name>
</gene>
<keyword evidence="1" id="KW-0732">Signal</keyword>
<name>A0A0L8HKA6_OCTBM</name>
<dbReference type="PRINTS" id="PR00453">
    <property type="entry name" value="VWFADOMAIN"/>
</dbReference>
<organism evidence="3">
    <name type="scientific">Octopus bimaculoides</name>
    <name type="common">California two-spotted octopus</name>
    <dbReference type="NCBI Taxonomy" id="37653"/>
    <lineage>
        <taxon>Eukaryota</taxon>
        <taxon>Metazoa</taxon>
        <taxon>Spiralia</taxon>
        <taxon>Lophotrochozoa</taxon>
        <taxon>Mollusca</taxon>
        <taxon>Cephalopoda</taxon>
        <taxon>Coleoidea</taxon>
        <taxon>Octopodiformes</taxon>
        <taxon>Octopoda</taxon>
        <taxon>Incirrata</taxon>
        <taxon>Octopodidae</taxon>
        <taxon>Octopus</taxon>
    </lineage>
</organism>
<dbReference type="STRING" id="37653.A0A0L8HKA6"/>
<evidence type="ECO:0000313" key="3">
    <source>
        <dbReference type="EMBL" id="KOF89673.1"/>
    </source>
</evidence>
<evidence type="ECO:0000259" key="2">
    <source>
        <dbReference type="PROSITE" id="PS50234"/>
    </source>
</evidence>
<feature type="domain" description="VWFA" evidence="2">
    <location>
        <begin position="180"/>
        <end position="356"/>
    </location>
</feature>
<dbReference type="AlphaFoldDB" id="A0A0L8HKA6"/>
<sequence length="587" mass="64963">MSIRYLLFVGICLGIARDVYTEDLTLKSGETSNAAVEATIRKIRTKCVLAQDYYFLRRLAEAQMNSTSATTGGIWRVNSTQLATVQNACNGTLKANCSTIQTELNVDVSTLTMSDLQKPLYSGLVMSLFILNLNSPIPLNKQLQADYWIQHINPAGLENDFVDSANKVEQKNECISPQIDLVFVIDSSSSIKLPIFEEVKSFLNDVVSKLDIRPEKTQVSVIRVASTVSTVFGLGTNSTKTAVRNAISNITYTGWSSATNYALDEARTNVFTNARKSVAAKVLVLVTDGRSDNNVKTVEAARKLKDDGVIIFTIGVDNLTEDELRAVASEPSCTHFIHLKDYNETDFIVRDIQSESCRAAIRIEKNTQLLNIAIPQTNETEQIFLEVNYTAKSTLATQVLVTVQCGVVTVYASFSNSYPNKDDYDKTSTTDDKPGKLFLERKLHADKLFLTVLSQKRFDLKSSACDNPFYDISINPTAPRTEAACVVKEVNSSCTAKQLDSACYDMTPVVGEVSQLYNNSVLKNGQIQEQVLDISNSTDSSGSTIRTPHVKWFAIESKMKDRVPLQNPSLNALKVSMYKCLTFKTPF</sequence>
<dbReference type="PANTHER" id="PTHR24020">
    <property type="entry name" value="COLLAGEN ALPHA"/>
    <property type="match status" value="1"/>
</dbReference>
<feature type="chain" id="PRO_5005583832" description="VWFA domain-containing protein" evidence="1">
    <location>
        <begin position="22"/>
        <end position="587"/>
    </location>
</feature>
<dbReference type="InterPro" id="IPR050525">
    <property type="entry name" value="ECM_Assembly_Org"/>
</dbReference>